<dbReference type="AlphaFoldDB" id="A0A5B7KEL4"/>
<evidence type="ECO:0000313" key="1">
    <source>
        <dbReference type="EMBL" id="MPD05107.1"/>
    </source>
</evidence>
<dbReference type="EMBL" id="VSRR010144459">
    <property type="protein sequence ID" value="MPD05107.1"/>
    <property type="molecule type" value="Genomic_DNA"/>
</dbReference>
<name>A0A5B7KEL4_PORTR</name>
<proteinExistence type="predicted"/>
<organism evidence="1 2">
    <name type="scientific">Portunus trituberculatus</name>
    <name type="common">Swimming crab</name>
    <name type="synonym">Neptunus trituberculatus</name>
    <dbReference type="NCBI Taxonomy" id="210409"/>
    <lineage>
        <taxon>Eukaryota</taxon>
        <taxon>Metazoa</taxon>
        <taxon>Ecdysozoa</taxon>
        <taxon>Arthropoda</taxon>
        <taxon>Crustacea</taxon>
        <taxon>Multicrustacea</taxon>
        <taxon>Malacostraca</taxon>
        <taxon>Eumalacostraca</taxon>
        <taxon>Eucarida</taxon>
        <taxon>Decapoda</taxon>
        <taxon>Pleocyemata</taxon>
        <taxon>Brachyura</taxon>
        <taxon>Eubrachyura</taxon>
        <taxon>Portunoidea</taxon>
        <taxon>Portunidae</taxon>
        <taxon>Portuninae</taxon>
        <taxon>Portunus</taxon>
    </lineage>
</organism>
<comment type="caution">
    <text evidence="1">The sequence shown here is derived from an EMBL/GenBank/DDBJ whole genome shotgun (WGS) entry which is preliminary data.</text>
</comment>
<gene>
    <name evidence="1" type="ORF">E2C01_100834</name>
</gene>
<accession>A0A5B7KEL4</accession>
<protein>
    <submittedName>
        <fullName evidence="1">Uncharacterized protein</fullName>
    </submittedName>
</protein>
<keyword evidence="2" id="KW-1185">Reference proteome</keyword>
<evidence type="ECO:0000313" key="2">
    <source>
        <dbReference type="Proteomes" id="UP000324222"/>
    </source>
</evidence>
<reference evidence="1 2" key="1">
    <citation type="submission" date="2019-05" db="EMBL/GenBank/DDBJ databases">
        <title>Another draft genome of Portunus trituberculatus and its Hox gene families provides insights of decapod evolution.</title>
        <authorList>
            <person name="Jeong J.-H."/>
            <person name="Song I."/>
            <person name="Kim S."/>
            <person name="Choi T."/>
            <person name="Kim D."/>
            <person name="Ryu S."/>
            <person name="Kim W."/>
        </authorList>
    </citation>
    <scope>NUCLEOTIDE SEQUENCE [LARGE SCALE GENOMIC DNA]</scope>
    <source>
        <tissue evidence="1">Muscle</tissue>
    </source>
</reference>
<sequence>MAAGLDVGCSSVTTSLPITTLTLRFPGGSLHTCLPIEQNGCIVCPLIHLPMDCDLVNKCVDLIHSLEGADATVHFIWIPSRGSIPLNEKQTTLLSVPYKMTQWTLALSTL</sequence>
<dbReference type="Proteomes" id="UP000324222">
    <property type="component" value="Unassembled WGS sequence"/>
</dbReference>